<reference evidence="1" key="1">
    <citation type="submission" date="2021-08" db="EMBL/GenBank/DDBJ databases">
        <title>Comparative analyses of Brucepasteria parasyntrophica and Teretinema zuelzerae.</title>
        <authorList>
            <person name="Song Y."/>
            <person name="Brune A."/>
        </authorList>
    </citation>
    <scope>NUCLEOTIDE SEQUENCE</scope>
    <source>
        <strain evidence="1">DSM 1903</strain>
    </source>
</reference>
<dbReference type="RefSeq" id="WP_230754846.1">
    <property type="nucleotide sequence ID" value="NZ_JAINWA010000003.1"/>
</dbReference>
<dbReference type="EMBL" id="JAINWA010000003">
    <property type="protein sequence ID" value="MCD1654515.1"/>
    <property type="molecule type" value="Genomic_DNA"/>
</dbReference>
<protein>
    <submittedName>
        <fullName evidence="1">Uncharacterized protein</fullName>
    </submittedName>
</protein>
<evidence type="ECO:0000313" key="2">
    <source>
        <dbReference type="Proteomes" id="UP001198163"/>
    </source>
</evidence>
<comment type="caution">
    <text evidence="1">The sequence shown here is derived from an EMBL/GenBank/DDBJ whole genome shotgun (WGS) entry which is preliminary data.</text>
</comment>
<name>A0AAE3EGI2_9SPIR</name>
<evidence type="ECO:0000313" key="1">
    <source>
        <dbReference type="EMBL" id="MCD1654515.1"/>
    </source>
</evidence>
<keyword evidence="2" id="KW-1185">Reference proteome</keyword>
<organism evidence="1 2">
    <name type="scientific">Teretinema zuelzerae</name>
    <dbReference type="NCBI Taxonomy" id="156"/>
    <lineage>
        <taxon>Bacteria</taxon>
        <taxon>Pseudomonadati</taxon>
        <taxon>Spirochaetota</taxon>
        <taxon>Spirochaetia</taxon>
        <taxon>Spirochaetales</taxon>
        <taxon>Treponemataceae</taxon>
        <taxon>Teretinema</taxon>
    </lineage>
</organism>
<gene>
    <name evidence="1" type="ORF">K7J14_07325</name>
</gene>
<dbReference type="Proteomes" id="UP001198163">
    <property type="component" value="Unassembled WGS sequence"/>
</dbReference>
<proteinExistence type="predicted"/>
<accession>A0AAE3EGI2</accession>
<sequence length="224" mass="25923">MTEENDSPRFIIPEFRWNTLSAPAKNDISGYLGLDEAKSAYYFDIYFSRFHILHKIGHIILHLFDAECGAKPGRTEYLANLFAYKYLQEKQETEYLEVLTKSFSLLTANRVDSPPLQKESIDDYFSGMQTSLHSYITAHGLILLDCMNNPLSLKEILERISARRLSVLNSSVVLQKKLEGEHLIQECLFYVFEMNNVNIGIDYREKSDLDRESLDHAMMELQHA</sequence>
<dbReference type="AlphaFoldDB" id="A0AAE3EGI2"/>